<proteinExistence type="predicted"/>
<feature type="domain" description="SMP-30/Gluconolactonase/LRE-like region" evidence="1">
    <location>
        <begin position="195"/>
        <end position="308"/>
    </location>
</feature>
<organism evidence="2 3">
    <name type="scientific">Parahaliea maris</name>
    <dbReference type="NCBI Taxonomy" id="2716870"/>
    <lineage>
        <taxon>Bacteria</taxon>
        <taxon>Pseudomonadati</taxon>
        <taxon>Pseudomonadota</taxon>
        <taxon>Gammaproteobacteria</taxon>
        <taxon>Cellvibrionales</taxon>
        <taxon>Halieaceae</taxon>
        <taxon>Parahaliea</taxon>
    </lineage>
</organism>
<dbReference type="InterPro" id="IPR051288">
    <property type="entry name" value="Serum_paraoxonase/arylesterase"/>
</dbReference>
<dbReference type="PANTHER" id="PTHR11799:SF12">
    <property type="entry name" value="PARAOXONASE-RELATED"/>
    <property type="match status" value="1"/>
</dbReference>
<dbReference type="PANTHER" id="PTHR11799">
    <property type="entry name" value="PARAOXONASE"/>
    <property type="match status" value="1"/>
</dbReference>
<keyword evidence="3" id="KW-1185">Reference proteome</keyword>
<dbReference type="Gene3D" id="2.120.10.30">
    <property type="entry name" value="TolB, C-terminal domain"/>
    <property type="match status" value="1"/>
</dbReference>
<sequence>MMPSVYCFGRSLTSPGVYSVARLGQDSCALLWRDRMTRAVSGMLLAALLGLAGVSGAGIADPGERAVPCETRDGIEPVCGLSAPEDIVVAPGGEGLVFGQMHAPGGLFLLDTGDHSVTPLYSGADRDSTAWGQADCRQPPQILLAHGIDLSQRKDGRWQLLVVNHGGRESVEFYEWLPGPGAPAVAWRGCVAAPEDASLNDVAGLPDGGFLVTRMTSTQSPNWELFLAAIGFDNGVVYQWSAGEGYRTLPATKGRFPNGIVLSPDGGSFFVNMYLGNKVVKFSFPGGEPLGQVSVSKPDNASWSPDGKLLVASQFGSLLALFDSLSLPPGTPSLLPYAVMEVDPETLAKRELFWHEGAPMGAGTVAVQVEDAVYVGSYVGDRLVRVPLKPAS</sequence>
<protein>
    <recommendedName>
        <fullName evidence="1">SMP-30/Gluconolactonase/LRE-like region domain-containing protein</fullName>
    </recommendedName>
</protein>
<name>A0A5C9A0I5_9GAMM</name>
<dbReference type="InterPro" id="IPR011042">
    <property type="entry name" value="6-blade_b-propeller_TolB-like"/>
</dbReference>
<accession>A0A5C9A0I5</accession>
<evidence type="ECO:0000313" key="2">
    <source>
        <dbReference type="EMBL" id="TXS94268.1"/>
    </source>
</evidence>
<evidence type="ECO:0000259" key="1">
    <source>
        <dbReference type="Pfam" id="PF08450"/>
    </source>
</evidence>
<dbReference type="AlphaFoldDB" id="A0A5C9A0I5"/>
<dbReference type="Proteomes" id="UP000321039">
    <property type="component" value="Unassembled WGS sequence"/>
</dbReference>
<comment type="caution">
    <text evidence="2">The sequence shown here is derived from an EMBL/GenBank/DDBJ whole genome shotgun (WGS) entry which is preliminary data.</text>
</comment>
<dbReference type="SUPFAM" id="SSF63829">
    <property type="entry name" value="Calcium-dependent phosphotriesterase"/>
    <property type="match status" value="1"/>
</dbReference>
<dbReference type="Pfam" id="PF08450">
    <property type="entry name" value="SGL"/>
    <property type="match status" value="1"/>
</dbReference>
<dbReference type="InterPro" id="IPR013658">
    <property type="entry name" value="SGL"/>
</dbReference>
<dbReference type="EMBL" id="VRZA01000003">
    <property type="protein sequence ID" value="TXS94268.1"/>
    <property type="molecule type" value="Genomic_DNA"/>
</dbReference>
<reference evidence="2 3" key="1">
    <citation type="submission" date="2019-08" db="EMBL/GenBank/DDBJ databases">
        <title>Parahaliea maris sp. nov., isolated from the surface seawater.</title>
        <authorList>
            <person name="Liu Y."/>
        </authorList>
    </citation>
    <scope>NUCLEOTIDE SEQUENCE [LARGE SCALE GENOMIC DNA]</scope>
    <source>
        <strain evidence="2 3">HSLHS9</strain>
    </source>
</reference>
<gene>
    <name evidence="2" type="ORF">FV139_11800</name>
</gene>
<evidence type="ECO:0000313" key="3">
    <source>
        <dbReference type="Proteomes" id="UP000321039"/>
    </source>
</evidence>